<dbReference type="PIRSF" id="PIRSF000747">
    <property type="entry name" value="RPB5"/>
    <property type="match status" value="1"/>
</dbReference>
<protein>
    <submittedName>
        <fullName evidence="3">DNA-directed RNA polymerase subunit 5</fullName>
    </submittedName>
</protein>
<dbReference type="EMBL" id="MK500590">
    <property type="protein sequence ID" value="QBK93129.1"/>
    <property type="molecule type" value="Genomic_DNA"/>
</dbReference>
<keyword evidence="1" id="KW-0804">Transcription</keyword>
<dbReference type="Gene3D" id="3.90.940.20">
    <property type="entry name" value="RPB5-like RNA polymerase subunit"/>
    <property type="match status" value="1"/>
</dbReference>
<reference evidence="3" key="1">
    <citation type="journal article" date="2019" name="MBio">
        <title>Virus Genomes from Deep Sea Sediments Expand the Ocean Megavirome and Support Independent Origins of Viral Gigantism.</title>
        <authorList>
            <person name="Backstrom D."/>
            <person name="Yutin N."/>
            <person name="Jorgensen S.L."/>
            <person name="Dharamshi J."/>
            <person name="Homa F."/>
            <person name="Zaremba-Niedwiedzka K."/>
            <person name="Spang A."/>
            <person name="Wolf Y.I."/>
            <person name="Koonin E.V."/>
            <person name="Ettema T.J."/>
        </authorList>
    </citation>
    <scope>NUCLEOTIDE SEQUENCE</scope>
</reference>
<dbReference type="GO" id="GO:0000428">
    <property type="term" value="C:DNA-directed RNA polymerase complex"/>
    <property type="evidence" value="ECO:0007669"/>
    <property type="project" value="UniProtKB-KW"/>
</dbReference>
<sequence length="222" mass="26198">MEKTLYKVKYQQLKMLQSQGYDTEEESSLPYFKKFGEEGMLEEFIDADHILNRRYTSEKGEEPKYCYYINSKPAKKHIEAMVKTVQDTRIIIIISEKSIGIVVLRELFDLTEQGYRFVTFKFEELTFDIFENFLVPRHKLLSRGQVRNFVNATKLSLDQLARIHDKDPAIKRIDGKPGDVVKIYRRTYLHNSIVRNTIVYKLVIYTLPESEEKISKKGKIKI</sequence>
<evidence type="ECO:0000256" key="1">
    <source>
        <dbReference type="ARBA" id="ARBA00023163"/>
    </source>
</evidence>
<dbReference type="Pfam" id="PF01191">
    <property type="entry name" value="RNA_pol_Rpb5_C"/>
    <property type="match status" value="1"/>
</dbReference>
<dbReference type="InterPro" id="IPR014381">
    <property type="entry name" value="Arch_Rpo5/euc_Rpb5"/>
</dbReference>
<organism evidence="3">
    <name type="scientific">Pithovirus LCPAC403</name>
    <dbReference type="NCBI Taxonomy" id="2506596"/>
    <lineage>
        <taxon>Viruses</taxon>
        <taxon>Pithoviruses</taxon>
    </lineage>
</organism>
<dbReference type="GO" id="GO:0003677">
    <property type="term" value="F:DNA binding"/>
    <property type="evidence" value="ECO:0007669"/>
    <property type="project" value="InterPro"/>
</dbReference>
<feature type="domain" description="RNA polymerase subunit H/Rpb5 C-terminal" evidence="2">
    <location>
        <begin position="127"/>
        <end position="192"/>
    </location>
</feature>
<dbReference type="GO" id="GO:0006362">
    <property type="term" value="P:transcription elongation by RNA polymerase I"/>
    <property type="evidence" value="ECO:0007669"/>
    <property type="project" value="TreeGrafter"/>
</dbReference>
<dbReference type="GO" id="GO:0006366">
    <property type="term" value="P:transcription by RNA polymerase II"/>
    <property type="evidence" value="ECO:0007669"/>
    <property type="project" value="TreeGrafter"/>
</dbReference>
<dbReference type="InterPro" id="IPR000783">
    <property type="entry name" value="RNA_pol_subH/Rpb5_C"/>
</dbReference>
<evidence type="ECO:0000313" key="3">
    <source>
        <dbReference type="EMBL" id="QBK93129.1"/>
    </source>
</evidence>
<proteinExistence type="predicted"/>
<dbReference type="GO" id="GO:0003899">
    <property type="term" value="F:DNA-directed RNA polymerase activity"/>
    <property type="evidence" value="ECO:0007669"/>
    <property type="project" value="InterPro"/>
</dbReference>
<keyword evidence="3" id="KW-0240">DNA-directed RNA polymerase</keyword>
<gene>
    <name evidence="3" type="ORF">LCPAC403_02630</name>
</gene>
<accession>A0A481ZDK6</accession>
<dbReference type="PANTHER" id="PTHR10535">
    <property type="entry name" value="DNA-DIRECTED RNA POLYMERASES I, II, AND III SUBUNIT RPABC1"/>
    <property type="match status" value="1"/>
</dbReference>
<evidence type="ECO:0000259" key="2">
    <source>
        <dbReference type="Pfam" id="PF01191"/>
    </source>
</evidence>
<dbReference type="PANTHER" id="PTHR10535:SF0">
    <property type="entry name" value="DNA-DIRECTED RNA POLYMERASES I, II, AND III SUBUNIT RPABC1"/>
    <property type="match status" value="1"/>
</dbReference>
<dbReference type="SUPFAM" id="SSF55287">
    <property type="entry name" value="RPB5-like RNA polymerase subunit"/>
    <property type="match status" value="1"/>
</dbReference>
<name>A0A481ZDK6_9VIRU</name>
<dbReference type="GO" id="GO:0042797">
    <property type="term" value="P:tRNA transcription by RNA polymerase III"/>
    <property type="evidence" value="ECO:0007669"/>
    <property type="project" value="TreeGrafter"/>
</dbReference>
<dbReference type="InterPro" id="IPR035913">
    <property type="entry name" value="RPB5-like_sf"/>
</dbReference>